<feature type="compositionally biased region" description="Basic and acidic residues" evidence="3">
    <location>
        <begin position="147"/>
        <end position="167"/>
    </location>
</feature>
<feature type="region of interest" description="Disordered" evidence="3">
    <location>
        <begin position="20"/>
        <end position="535"/>
    </location>
</feature>
<gene>
    <name evidence="5" type="ORF">DL546_000699</name>
</gene>
<feature type="compositionally biased region" description="Polar residues" evidence="3">
    <location>
        <begin position="822"/>
        <end position="831"/>
    </location>
</feature>
<feature type="compositionally biased region" description="Basic and acidic residues" evidence="3">
    <location>
        <begin position="392"/>
        <end position="409"/>
    </location>
</feature>
<dbReference type="STRING" id="177199.A0A420XXW6"/>
<dbReference type="Pfam" id="PF05383">
    <property type="entry name" value="La"/>
    <property type="match status" value="1"/>
</dbReference>
<dbReference type="GO" id="GO:0010494">
    <property type="term" value="C:cytoplasmic stress granule"/>
    <property type="evidence" value="ECO:0007669"/>
    <property type="project" value="TreeGrafter"/>
</dbReference>
<organism evidence="5 6">
    <name type="scientific">Coniochaeta pulveracea</name>
    <dbReference type="NCBI Taxonomy" id="177199"/>
    <lineage>
        <taxon>Eukaryota</taxon>
        <taxon>Fungi</taxon>
        <taxon>Dikarya</taxon>
        <taxon>Ascomycota</taxon>
        <taxon>Pezizomycotina</taxon>
        <taxon>Sordariomycetes</taxon>
        <taxon>Sordariomycetidae</taxon>
        <taxon>Coniochaetales</taxon>
        <taxon>Coniochaetaceae</taxon>
        <taxon>Coniochaeta</taxon>
    </lineage>
</organism>
<dbReference type="EMBL" id="QVQW01000107">
    <property type="protein sequence ID" value="RKU40380.1"/>
    <property type="molecule type" value="Genomic_DNA"/>
</dbReference>
<dbReference type="GO" id="GO:0045727">
    <property type="term" value="P:positive regulation of translation"/>
    <property type="evidence" value="ECO:0007669"/>
    <property type="project" value="TreeGrafter"/>
</dbReference>
<feature type="compositionally biased region" description="Polar residues" evidence="3">
    <location>
        <begin position="429"/>
        <end position="446"/>
    </location>
</feature>
<reference evidence="5 6" key="1">
    <citation type="submission" date="2018-08" db="EMBL/GenBank/DDBJ databases">
        <title>Draft genome of the lignicolous fungus Coniochaeta pulveracea.</title>
        <authorList>
            <person name="Borstlap C.J."/>
            <person name="De Witt R.N."/>
            <person name="Botha A."/>
            <person name="Volschenk H."/>
        </authorList>
    </citation>
    <scope>NUCLEOTIDE SEQUENCE [LARGE SCALE GENOMIC DNA]</scope>
    <source>
        <strain evidence="5 6">CAB683</strain>
    </source>
</reference>
<feature type="compositionally biased region" description="Polar residues" evidence="3">
    <location>
        <begin position="71"/>
        <end position="81"/>
    </location>
</feature>
<feature type="compositionally biased region" description="Basic and acidic residues" evidence="3">
    <location>
        <begin position="198"/>
        <end position="207"/>
    </location>
</feature>
<dbReference type="InterPro" id="IPR045180">
    <property type="entry name" value="La_dom_prot"/>
</dbReference>
<dbReference type="SMART" id="SM00715">
    <property type="entry name" value="LA"/>
    <property type="match status" value="1"/>
</dbReference>
<feature type="compositionally biased region" description="Low complexity" evidence="3">
    <location>
        <begin position="26"/>
        <end position="61"/>
    </location>
</feature>
<dbReference type="Gene3D" id="1.10.10.10">
    <property type="entry name" value="Winged helix-like DNA-binding domain superfamily/Winged helix DNA-binding domain"/>
    <property type="match status" value="1"/>
</dbReference>
<accession>A0A420XXW6</accession>
<dbReference type="PROSITE" id="PS50961">
    <property type="entry name" value="HTH_LA"/>
    <property type="match status" value="1"/>
</dbReference>
<dbReference type="PANTHER" id="PTHR22792:SF132">
    <property type="entry name" value="LA-RELATED PROTEIN 1"/>
    <property type="match status" value="1"/>
</dbReference>
<feature type="compositionally biased region" description="Gly residues" evidence="3">
    <location>
        <begin position="509"/>
        <end position="532"/>
    </location>
</feature>
<sequence length="842" mass="89048">MAIQATSLTAEMSQPTFSYAQAAKGQAPVQQSSTSPVPASVSSKDETTTVSTSVTAPSVASNEDARESIKQSRTGSESGLQRQDPDTESRANNAATVTPTAAPAKGDATPARSIPVTSEEKPQRHAGRSARTADSEGRKGRKGKKGRKEDKEGEGDGDKAQEEKEPPKPVILSEAPIPTVNPWLQRKATTTKPASPVEDGRKEEKAGAQDGNSIEKTQKKSAEQNRATDQAQRRNGPRGSRAENAASLPSVNDASLWPDVKSAAVAADEEKKKNQDKTEQRVDKDSQGQDDAASKNKKKEWVAMPYVPSVNFSTPMPQRSSNKPRGGARGGREAGATRVTQTSATATTVTSPTGEKTPATATAKDGQEGGAPAQPPSQPSSTSKRASVDLSSAKDVRKPAVTDVRKELAAEGLASTTAKADNGRAGFNSEHQSQYPTHKFSGSKSYETPRERGEGHGRGRGGFRGRGAHNGAVNGHGQQASFVNGQYPVHPLPGRPAGPYSPPAHQAGFGNGYGGGSSRGRGNGRGGSGSAGYGRVNSNGAVPGSKVGQANAGNVAFDYSVQQYAAFPMPQLPVYDPTTIQLVMAQVEYYLSVDNLCKDFFIRKRMDSQGFVPFDLIAGFKRLKELAPDVEFIRIACETSEKIDYVVGDDHVERLRLREKWDRFVLDMAEREEEARNAGPAAWSFQSRHSRTPYAAPPMMPVGYHPATSPGMFNGSFSPDEHMFQHAYMNGTVPYDAGVNGGDMNGHRYTPDANGQLSAAVPEFSPTVPQGPAQAGQQVPFTLEGATTFSDQDVDNLVIVIANGKKGSASPSGDEAPVVNGSGATSETPQANGVAEEAGRSQ</sequence>
<protein>
    <recommendedName>
        <fullName evidence="4">HTH La-type RNA-binding domain-containing protein</fullName>
    </recommendedName>
</protein>
<feature type="domain" description="HTH La-type RNA-binding" evidence="4">
    <location>
        <begin position="573"/>
        <end position="664"/>
    </location>
</feature>
<keyword evidence="6" id="KW-1185">Reference proteome</keyword>
<feature type="compositionally biased region" description="Low complexity" evidence="3">
    <location>
        <begin position="334"/>
        <end position="353"/>
    </location>
</feature>
<evidence type="ECO:0000256" key="1">
    <source>
        <dbReference type="ARBA" id="ARBA00022884"/>
    </source>
</evidence>
<dbReference type="SUPFAM" id="SSF46785">
    <property type="entry name" value="Winged helix' DNA-binding domain"/>
    <property type="match status" value="1"/>
</dbReference>
<dbReference type="AlphaFoldDB" id="A0A420XXW6"/>
<dbReference type="Proteomes" id="UP000275385">
    <property type="component" value="Unassembled WGS sequence"/>
</dbReference>
<dbReference type="OrthoDB" id="340227at2759"/>
<proteinExistence type="predicted"/>
<feature type="compositionally biased region" description="Basic and acidic residues" evidence="3">
    <location>
        <begin position="268"/>
        <end position="287"/>
    </location>
</feature>
<dbReference type="InterPro" id="IPR006630">
    <property type="entry name" value="La_HTH"/>
</dbReference>
<keyword evidence="1 2" id="KW-0694">RNA-binding</keyword>
<evidence type="ECO:0000313" key="5">
    <source>
        <dbReference type="EMBL" id="RKU40380.1"/>
    </source>
</evidence>
<evidence type="ECO:0000313" key="6">
    <source>
        <dbReference type="Proteomes" id="UP000275385"/>
    </source>
</evidence>
<feature type="compositionally biased region" description="Basic residues" evidence="3">
    <location>
        <begin position="458"/>
        <end position="467"/>
    </location>
</feature>
<evidence type="ECO:0000256" key="3">
    <source>
        <dbReference type="SAM" id="MobiDB-lite"/>
    </source>
</evidence>
<comment type="caution">
    <text evidence="5">The sequence shown here is derived from an EMBL/GenBank/DDBJ whole genome shotgun (WGS) entry which is preliminary data.</text>
</comment>
<evidence type="ECO:0000259" key="4">
    <source>
        <dbReference type="PROSITE" id="PS50961"/>
    </source>
</evidence>
<feature type="compositionally biased region" description="Low complexity" evidence="3">
    <location>
        <begin position="91"/>
        <end position="104"/>
    </location>
</feature>
<dbReference type="InterPro" id="IPR036388">
    <property type="entry name" value="WH-like_DNA-bd_sf"/>
</dbReference>
<dbReference type="PANTHER" id="PTHR22792">
    <property type="entry name" value="LUPUS LA PROTEIN-RELATED"/>
    <property type="match status" value="1"/>
</dbReference>
<name>A0A420XXW6_9PEZI</name>
<feature type="compositionally biased region" description="Pro residues" evidence="3">
    <location>
        <begin position="490"/>
        <end position="502"/>
    </location>
</feature>
<feature type="compositionally biased region" description="Basic and acidic residues" evidence="3">
    <location>
        <begin position="447"/>
        <end position="457"/>
    </location>
</feature>
<feature type="compositionally biased region" description="Polar residues" evidence="3">
    <location>
        <begin position="310"/>
        <end position="323"/>
    </location>
</feature>
<feature type="region of interest" description="Disordered" evidence="3">
    <location>
        <begin position="804"/>
        <end position="842"/>
    </location>
</feature>
<dbReference type="InterPro" id="IPR036390">
    <property type="entry name" value="WH_DNA-bd_sf"/>
</dbReference>
<dbReference type="GO" id="GO:0003723">
    <property type="term" value="F:RNA binding"/>
    <property type="evidence" value="ECO:0007669"/>
    <property type="project" value="UniProtKB-UniRule"/>
</dbReference>
<dbReference type="GO" id="GO:0005829">
    <property type="term" value="C:cytosol"/>
    <property type="evidence" value="ECO:0007669"/>
    <property type="project" value="TreeGrafter"/>
</dbReference>
<dbReference type="CDD" id="cd07323">
    <property type="entry name" value="LAM"/>
    <property type="match status" value="1"/>
</dbReference>
<evidence type="ECO:0000256" key="2">
    <source>
        <dbReference type="PROSITE-ProRule" id="PRU00332"/>
    </source>
</evidence>